<dbReference type="Gene3D" id="1.10.10.10">
    <property type="entry name" value="Winged helix-like DNA-binding domain superfamily/Winged helix DNA-binding domain"/>
    <property type="match status" value="2"/>
</dbReference>
<dbReference type="Pfam" id="PF21205">
    <property type="entry name" value="Rep3_C"/>
    <property type="match status" value="1"/>
</dbReference>
<dbReference type="AlphaFoldDB" id="A0A817SAZ6"/>
<reference evidence="3" key="1">
    <citation type="submission" date="2021-02" db="EMBL/GenBank/DDBJ databases">
        <authorList>
            <person name="Nowell W R."/>
        </authorList>
    </citation>
    <scope>NUCLEOTIDE SEQUENCE</scope>
</reference>
<dbReference type="SUPFAM" id="SSF46785">
    <property type="entry name" value="Winged helix' DNA-binding domain"/>
    <property type="match status" value="2"/>
</dbReference>
<evidence type="ECO:0000313" key="5">
    <source>
        <dbReference type="Proteomes" id="UP000663833"/>
    </source>
</evidence>
<dbReference type="GO" id="GO:0003887">
    <property type="term" value="F:DNA-directed DNA polymerase activity"/>
    <property type="evidence" value="ECO:0007669"/>
    <property type="project" value="InterPro"/>
</dbReference>
<comment type="caution">
    <text evidence="3">The sequence shown here is derived from an EMBL/GenBank/DDBJ whole genome shotgun (WGS) entry which is preliminary data.</text>
</comment>
<feature type="coiled-coil region" evidence="1">
    <location>
        <begin position="320"/>
        <end position="357"/>
    </location>
</feature>
<dbReference type="EMBL" id="CAJNYD010000658">
    <property type="protein sequence ID" value="CAF3284586.1"/>
    <property type="molecule type" value="Genomic_DNA"/>
</dbReference>
<feature type="domain" description="Initiator Rep protein WH1" evidence="2">
    <location>
        <begin position="9"/>
        <end position="151"/>
    </location>
</feature>
<dbReference type="EMBL" id="CAJOBO010004161">
    <property type="protein sequence ID" value="CAF4513728.1"/>
    <property type="molecule type" value="Genomic_DNA"/>
</dbReference>
<dbReference type="InterPro" id="IPR036388">
    <property type="entry name" value="WH-like_DNA-bd_sf"/>
</dbReference>
<keyword evidence="1" id="KW-0175">Coiled coil</keyword>
<dbReference type="InterPro" id="IPR036390">
    <property type="entry name" value="WH_DNA-bd_sf"/>
</dbReference>
<evidence type="ECO:0000313" key="4">
    <source>
        <dbReference type="EMBL" id="CAF4513728.1"/>
    </source>
</evidence>
<evidence type="ECO:0000256" key="1">
    <source>
        <dbReference type="SAM" id="Coils"/>
    </source>
</evidence>
<dbReference type="Pfam" id="PF01051">
    <property type="entry name" value="Rep3_N"/>
    <property type="match status" value="1"/>
</dbReference>
<sequence length="424" mass="49677">MKISNDLVVTQSNDLINALYSIETIGEARLMRMLIAQINKDDDDFKTYRISVQDFATVFELEGHSVYEQIEKAAKGLTRCPISIRHNGSWFYANWLSSAKYIHGSGYVELKFDSNLKPFLLQLQDRFTQYGLDYMARIKNPSYIRLYELLKLEQGIEYWKRKSRGTFKKLFEYPDLRELMGIEKNNYKLFSDFVRYVLNQAKKEINASSDIYINEIQIDKKGRAYHYITFVCDESKQMKLDIDDPEPKLIEVESDKKHSEYITQLMAFGIAEKTAYEWKQKYGVARIIRNLGYVTAKKNSGKVKDDLAGYTASAIMKDYGQGWENKAKQAEEKAKIKEEEEENKREAKRLKEEDLNKSILSVISNFEALPDNEKSKFTLDFYETLNNMEKPMLKKHGYSHVSMRLKFARFANEQYKFIDSKSLN</sequence>
<protein>
    <recommendedName>
        <fullName evidence="2">Initiator Rep protein WH1 domain-containing protein</fullName>
    </recommendedName>
</protein>
<name>A0A817SAZ6_9BILA</name>
<accession>A0A817SAZ6</accession>
<organism evidence="3 5">
    <name type="scientific">Rotaria socialis</name>
    <dbReference type="NCBI Taxonomy" id="392032"/>
    <lineage>
        <taxon>Eukaryota</taxon>
        <taxon>Metazoa</taxon>
        <taxon>Spiralia</taxon>
        <taxon>Gnathifera</taxon>
        <taxon>Rotifera</taxon>
        <taxon>Eurotatoria</taxon>
        <taxon>Bdelloidea</taxon>
        <taxon>Philodinida</taxon>
        <taxon>Philodinidae</taxon>
        <taxon>Rotaria</taxon>
    </lineage>
</organism>
<proteinExistence type="predicted"/>
<gene>
    <name evidence="4" type="ORF">HFQ381_LOCUS28654</name>
    <name evidence="3" type="ORF">LUA448_LOCUS6767</name>
</gene>
<dbReference type="InterPro" id="IPR000525">
    <property type="entry name" value="Initiator_Rep_WH1"/>
</dbReference>
<evidence type="ECO:0000313" key="3">
    <source>
        <dbReference type="EMBL" id="CAF3284586.1"/>
    </source>
</evidence>
<evidence type="ECO:0000259" key="2">
    <source>
        <dbReference type="Pfam" id="PF01051"/>
    </source>
</evidence>
<dbReference type="Proteomes" id="UP000663851">
    <property type="component" value="Unassembled WGS sequence"/>
</dbReference>
<dbReference type="Proteomes" id="UP000663833">
    <property type="component" value="Unassembled WGS sequence"/>
</dbReference>
<dbReference type="GO" id="GO:0006270">
    <property type="term" value="P:DNA replication initiation"/>
    <property type="evidence" value="ECO:0007669"/>
    <property type="project" value="InterPro"/>
</dbReference>